<dbReference type="AlphaFoldDB" id="A0AAD6ZVU1"/>
<organism evidence="1 2">
    <name type="scientific">Mycena albidolilacea</name>
    <dbReference type="NCBI Taxonomy" id="1033008"/>
    <lineage>
        <taxon>Eukaryota</taxon>
        <taxon>Fungi</taxon>
        <taxon>Dikarya</taxon>
        <taxon>Basidiomycota</taxon>
        <taxon>Agaricomycotina</taxon>
        <taxon>Agaricomycetes</taxon>
        <taxon>Agaricomycetidae</taxon>
        <taxon>Agaricales</taxon>
        <taxon>Marasmiineae</taxon>
        <taxon>Mycenaceae</taxon>
        <taxon>Mycena</taxon>
    </lineage>
</organism>
<evidence type="ECO:0000313" key="2">
    <source>
        <dbReference type="Proteomes" id="UP001218218"/>
    </source>
</evidence>
<evidence type="ECO:0000313" key="1">
    <source>
        <dbReference type="EMBL" id="KAJ7340018.1"/>
    </source>
</evidence>
<gene>
    <name evidence="1" type="ORF">DFH08DRAFT_875937</name>
</gene>
<name>A0AAD6ZVU1_9AGAR</name>
<proteinExistence type="predicted"/>
<protein>
    <submittedName>
        <fullName evidence="1">Uncharacterized protein</fullName>
    </submittedName>
</protein>
<dbReference type="Proteomes" id="UP001218218">
    <property type="component" value="Unassembled WGS sequence"/>
</dbReference>
<sequence length="140" mass="15498">MSRSPAFLYWVASTLSLASGLATIFLYDVDDARYSQFIAILYAMNTLHTDPAHDAKGHGLDLFFTPKCLTLGLDMALPFALVGTHACFDNGMPSMGVADLCPRLREISRWCDSAMSEWQGMDAFATLIHGRPPLRVCMYI</sequence>
<reference evidence="1" key="1">
    <citation type="submission" date="2023-03" db="EMBL/GenBank/DDBJ databases">
        <title>Massive genome expansion in bonnet fungi (Mycena s.s.) driven by repeated elements and novel gene families across ecological guilds.</title>
        <authorList>
            <consortium name="Lawrence Berkeley National Laboratory"/>
            <person name="Harder C.B."/>
            <person name="Miyauchi S."/>
            <person name="Viragh M."/>
            <person name="Kuo A."/>
            <person name="Thoen E."/>
            <person name="Andreopoulos B."/>
            <person name="Lu D."/>
            <person name="Skrede I."/>
            <person name="Drula E."/>
            <person name="Henrissat B."/>
            <person name="Morin E."/>
            <person name="Kohler A."/>
            <person name="Barry K."/>
            <person name="LaButti K."/>
            <person name="Morin E."/>
            <person name="Salamov A."/>
            <person name="Lipzen A."/>
            <person name="Mereny Z."/>
            <person name="Hegedus B."/>
            <person name="Baldrian P."/>
            <person name="Stursova M."/>
            <person name="Weitz H."/>
            <person name="Taylor A."/>
            <person name="Grigoriev I.V."/>
            <person name="Nagy L.G."/>
            <person name="Martin F."/>
            <person name="Kauserud H."/>
        </authorList>
    </citation>
    <scope>NUCLEOTIDE SEQUENCE</scope>
    <source>
        <strain evidence="1">CBHHK002</strain>
    </source>
</reference>
<accession>A0AAD6ZVU1</accession>
<dbReference type="EMBL" id="JARIHO010000027">
    <property type="protein sequence ID" value="KAJ7340018.1"/>
    <property type="molecule type" value="Genomic_DNA"/>
</dbReference>
<keyword evidence="2" id="KW-1185">Reference proteome</keyword>
<comment type="caution">
    <text evidence="1">The sequence shown here is derived from an EMBL/GenBank/DDBJ whole genome shotgun (WGS) entry which is preliminary data.</text>
</comment>